<keyword evidence="1" id="KW-0812">Transmembrane</keyword>
<evidence type="ECO:0000313" key="3">
    <source>
        <dbReference type="Proteomes" id="UP000092504"/>
    </source>
</evidence>
<dbReference type="AlphaFoldDB" id="A0A1B8P3X6"/>
<feature type="transmembrane region" description="Helical" evidence="1">
    <location>
        <begin position="7"/>
        <end position="30"/>
    </location>
</feature>
<dbReference type="RefSeq" id="WP_157953399.1">
    <property type="nucleotide sequence ID" value="NZ_CP087224.1"/>
</dbReference>
<reference evidence="2 3" key="1">
    <citation type="submission" date="2016-06" db="EMBL/GenBank/DDBJ databases">
        <title>Genome sequence of halotolerant plant growth promoting strain of Halomonas elongata HEK1 isolated from salterns of Rann of Kutch, Gujarat, India.</title>
        <authorList>
            <person name="Gaba S."/>
            <person name="Singh R.N."/>
            <person name="Abrol S."/>
            <person name="Kaushik R."/>
            <person name="Saxena A.K."/>
        </authorList>
    </citation>
    <scope>NUCLEOTIDE SEQUENCE [LARGE SCALE GENOMIC DNA]</scope>
    <source>
        <strain evidence="2 3">HEK1</strain>
    </source>
</reference>
<dbReference type="Proteomes" id="UP000092504">
    <property type="component" value="Unassembled WGS sequence"/>
</dbReference>
<sequence length="55" mass="5971">MASVKLIANYVAVALSCVAAFLFMGGYGVWDWTLLIGTFAVMKLAGWSDWPWGQG</sequence>
<evidence type="ECO:0000256" key="1">
    <source>
        <dbReference type="SAM" id="Phobius"/>
    </source>
</evidence>
<gene>
    <name evidence="2" type="ORF">A8U91_01278</name>
</gene>
<keyword evidence="1" id="KW-0472">Membrane</keyword>
<evidence type="ECO:0000313" key="2">
    <source>
        <dbReference type="EMBL" id="OBX36930.1"/>
    </source>
</evidence>
<dbReference type="EMBL" id="MAJD01000001">
    <property type="protein sequence ID" value="OBX36930.1"/>
    <property type="molecule type" value="Genomic_DNA"/>
</dbReference>
<dbReference type="GeneID" id="91011939"/>
<organism evidence="2 3">
    <name type="scientific">Halomonas elongata</name>
    <dbReference type="NCBI Taxonomy" id="2746"/>
    <lineage>
        <taxon>Bacteria</taxon>
        <taxon>Pseudomonadati</taxon>
        <taxon>Pseudomonadota</taxon>
        <taxon>Gammaproteobacteria</taxon>
        <taxon>Oceanospirillales</taxon>
        <taxon>Halomonadaceae</taxon>
        <taxon>Halomonas</taxon>
    </lineage>
</organism>
<protein>
    <submittedName>
        <fullName evidence="2">Uncharacterized protein</fullName>
    </submittedName>
</protein>
<name>A0A1B8P3X6_HALEL</name>
<dbReference type="PROSITE" id="PS51257">
    <property type="entry name" value="PROKAR_LIPOPROTEIN"/>
    <property type="match status" value="1"/>
</dbReference>
<proteinExistence type="predicted"/>
<keyword evidence="1" id="KW-1133">Transmembrane helix</keyword>
<accession>A0A1B8P3X6</accession>
<comment type="caution">
    <text evidence="2">The sequence shown here is derived from an EMBL/GenBank/DDBJ whole genome shotgun (WGS) entry which is preliminary data.</text>
</comment>
<dbReference type="PATRIC" id="fig|2746.7.peg.1320"/>